<dbReference type="Proteomes" id="UP000000598">
    <property type="component" value="Chromosome E"/>
</dbReference>
<dbReference type="PaxDb" id="284590-Q6CM84"/>
<gene>
    <name evidence="2" type="ORF">KLLA0_E22177g</name>
</gene>
<sequence>MSVLPVQSRDMFHLIPMPGNARRQSKDQINTCIVICICYPGIVGFPFFLLLTRGFRELTVYGDISWSVPVSLNAASGSLDLSTGESTQLFAIKDELYTTTYQNCTLYKSFRNRYNYVPTLPILLTSICQ</sequence>
<dbReference type="GeneID" id="2894434"/>
<evidence type="ECO:0000256" key="1">
    <source>
        <dbReference type="SAM" id="Phobius"/>
    </source>
</evidence>
<keyword evidence="1" id="KW-0472">Membrane</keyword>
<dbReference type="HOGENOM" id="CLU_1949135_0_0_1"/>
<keyword evidence="1" id="KW-1133">Transmembrane helix</keyword>
<proteinExistence type="predicted"/>
<name>Q6CM84_KLULA</name>
<dbReference type="AlphaFoldDB" id="Q6CM84"/>
<keyword evidence="1" id="KW-0812">Transmembrane</keyword>
<evidence type="ECO:0000313" key="2">
    <source>
        <dbReference type="EMBL" id="CAH00042.1"/>
    </source>
</evidence>
<evidence type="ECO:0000313" key="3">
    <source>
        <dbReference type="Proteomes" id="UP000000598"/>
    </source>
</evidence>
<protein>
    <submittedName>
        <fullName evidence="2">KLLA0E22177p</fullName>
    </submittedName>
</protein>
<dbReference type="EMBL" id="CR382125">
    <property type="protein sequence ID" value="CAH00042.1"/>
    <property type="molecule type" value="Genomic_DNA"/>
</dbReference>
<keyword evidence="3" id="KW-1185">Reference proteome</keyword>
<accession>Q6CM84</accession>
<dbReference type="KEGG" id="kla:KLLA0_E22177g"/>
<organism evidence="2 3">
    <name type="scientific">Kluyveromyces lactis (strain ATCC 8585 / CBS 2359 / DSM 70799 / NBRC 1267 / NRRL Y-1140 / WM37)</name>
    <name type="common">Yeast</name>
    <name type="synonym">Candida sphaerica</name>
    <dbReference type="NCBI Taxonomy" id="284590"/>
    <lineage>
        <taxon>Eukaryota</taxon>
        <taxon>Fungi</taxon>
        <taxon>Dikarya</taxon>
        <taxon>Ascomycota</taxon>
        <taxon>Saccharomycotina</taxon>
        <taxon>Saccharomycetes</taxon>
        <taxon>Saccharomycetales</taxon>
        <taxon>Saccharomycetaceae</taxon>
        <taxon>Kluyveromyces</taxon>
    </lineage>
</organism>
<reference evidence="2 3" key="1">
    <citation type="journal article" date="2004" name="Nature">
        <title>Genome evolution in yeasts.</title>
        <authorList>
            <consortium name="Genolevures"/>
            <person name="Dujon B."/>
            <person name="Sherman D."/>
            <person name="Fischer G."/>
            <person name="Durrens P."/>
            <person name="Casaregola S."/>
            <person name="Lafontaine I."/>
            <person name="de Montigny J."/>
            <person name="Marck C."/>
            <person name="Neuveglise C."/>
            <person name="Talla E."/>
            <person name="Goffard N."/>
            <person name="Frangeul L."/>
            <person name="Aigle M."/>
            <person name="Anthouard V."/>
            <person name="Babour A."/>
            <person name="Barbe V."/>
            <person name="Barnay S."/>
            <person name="Blanchin S."/>
            <person name="Beckerich J.M."/>
            <person name="Beyne E."/>
            <person name="Bleykasten C."/>
            <person name="Boisrame A."/>
            <person name="Boyer J."/>
            <person name="Cattolico L."/>
            <person name="Confanioleri F."/>
            <person name="de Daruvar A."/>
            <person name="Despons L."/>
            <person name="Fabre E."/>
            <person name="Fairhead C."/>
            <person name="Ferry-Dumazet H."/>
            <person name="Groppi A."/>
            <person name="Hantraye F."/>
            <person name="Hennequin C."/>
            <person name="Jauniaux N."/>
            <person name="Joyet P."/>
            <person name="Kachouri R."/>
            <person name="Kerrest A."/>
            <person name="Koszul R."/>
            <person name="Lemaire M."/>
            <person name="Lesur I."/>
            <person name="Ma L."/>
            <person name="Muller H."/>
            <person name="Nicaud J.M."/>
            <person name="Nikolski M."/>
            <person name="Oztas S."/>
            <person name="Ozier-Kalogeropoulos O."/>
            <person name="Pellenz S."/>
            <person name="Potier S."/>
            <person name="Richard G.F."/>
            <person name="Straub M.L."/>
            <person name="Suleau A."/>
            <person name="Swennene D."/>
            <person name="Tekaia F."/>
            <person name="Wesolowski-Louvel M."/>
            <person name="Westhof E."/>
            <person name="Wirth B."/>
            <person name="Zeniou-Meyer M."/>
            <person name="Zivanovic I."/>
            <person name="Bolotin-Fukuhara M."/>
            <person name="Thierry A."/>
            <person name="Bouchier C."/>
            <person name="Caudron B."/>
            <person name="Scarpelli C."/>
            <person name="Gaillardin C."/>
            <person name="Weissenbach J."/>
            <person name="Wincker P."/>
            <person name="Souciet J.L."/>
        </authorList>
    </citation>
    <scope>NUCLEOTIDE SEQUENCE [LARGE SCALE GENOMIC DNA]</scope>
    <source>
        <strain evidence="3">ATCC 8585 / CBS 2359 / DSM 70799 / NBRC 1267 / NRRL Y-1140 / WM37</strain>
    </source>
</reference>
<feature type="transmembrane region" description="Helical" evidence="1">
    <location>
        <begin position="28"/>
        <end position="51"/>
    </location>
</feature>
<dbReference type="RefSeq" id="XP_454955.1">
    <property type="nucleotide sequence ID" value="XM_454955.1"/>
</dbReference>
<dbReference type="InParanoid" id="Q6CM84"/>